<dbReference type="AlphaFoldDB" id="A0A1I7XUQ1"/>
<dbReference type="PROSITE" id="PS50015">
    <property type="entry name" value="SAP_B"/>
    <property type="match status" value="1"/>
</dbReference>
<dbReference type="GO" id="GO:0005764">
    <property type="term" value="C:lysosome"/>
    <property type="evidence" value="ECO:0007669"/>
    <property type="project" value="TreeGrafter"/>
</dbReference>
<dbReference type="GO" id="GO:0006685">
    <property type="term" value="P:sphingomyelin catabolic process"/>
    <property type="evidence" value="ECO:0007669"/>
    <property type="project" value="TreeGrafter"/>
</dbReference>
<keyword evidence="2" id="KW-0378">Hydrolase</keyword>
<dbReference type="PANTHER" id="PTHR10340:SF31">
    <property type="entry name" value="SPHINGOMYELIN PHOSPHODIESTERASE ASM-3-RELATED"/>
    <property type="match status" value="1"/>
</dbReference>
<dbReference type="GO" id="GO:0046513">
    <property type="term" value="P:ceramide biosynthetic process"/>
    <property type="evidence" value="ECO:0007669"/>
    <property type="project" value="TreeGrafter"/>
</dbReference>
<reference evidence="8" key="1">
    <citation type="submission" date="2016-11" db="UniProtKB">
        <authorList>
            <consortium name="WormBaseParasite"/>
        </authorList>
    </citation>
    <scope>IDENTIFICATION</scope>
</reference>
<evidence type="ECO:0000256" key="3">
    <source>
        <dbReference type="ARBA" id="ARBA00023157"/>
    </source>
</evidence>
<feature type="domain" description="Saposin B-type" evidence="6">
    <location>
        <begin position="19"/>
        <end position="102"/>
    </location>
</feature>
<proteinExistence type="inferred from homology"/>
<dbReference type="GO" id="GO:0061750">
    <property type="term" value="F:acid sphingomyelin phosphodiesterase activity"/>
    <property type="evidence" value="ECO:0007669"/>
    <property type="project" value="TreeGrafter"/>
</dbReference>
<comment type="similarity">
    <text evidence="1">Belongs to the acid sphingomyelinase family.</text>
</comment>
<evidence type="ECO:0000313" key="7">
    <source>
        <dbReference type="Proteomes" id="UP000095283"/>
    </source>
</evidence>
<evidence type="ECO:0000259" key="6">
    <source>
        <dbReference type="PROSITE" id="PS50015"/>
    </source>
</evidence>
<evidence type="ECO:0000256" key="1">
    <source>
        <dbReference type="ARBA" id="ARBA00008234"/>
    </source>
</evidence>
<protein>
    <submittedName>
        <fullName evidence="8">Saposin B-type domain-containing protein</fullName>
    </submittedName>
</protein>
<keyword evidence="3" id="KW-1015">Disulfide bond</keyword>
<evidence type="ECO:0000256" key="5">
    <source>
        <dbReference type="SAM" id="SignalP"/>
    </source>
</evidence>
<dbReference type="SUPFAM" id="SSF56300">
    <property type="entry name" value="Metallo-dependent phosphatases"/>
    <property type="match status" value="1"/>
</dbReference>
<dbReference type="SMART" id="SM00741">
    <property type="entry name" value="SapB"/>
    <property type="match status" value="1"/>
</dbReference>
<dbReference type="CDD" id="cd00842">
    <property type="entry name" value="MPP_ASMase"/>
    <property type="match status" value="1"/>
</dbReference>
<dbReference type="SUPFAM" id="SSF47862">
    <property type="entry name" value="Saposin"/>
    <property type="match status" value="1"/>
</dbReference>
<keyword evidence="7" id="KW-1185">Reference proteome</keyword>
<accession>A0A1I7XUQ1</accession>
<feature type="signal peptide" evidence="5">
    <location>
        <begin position="1"/>
        <end position="18"/>
    </location>
</feature>
<feature type="chain" id="PRO_5009311440" evidence="5">
    <location>
        <begin position="19"/>
        <end position="380"/>
    </location>
</feature>
<dbReference type="InterPro" id="IPR041805">
    <property type="entry name" value="ASMase/PPN1_MPP"/>
</dbReference>
<dbReference type="GO" id="GO:0005615">
    <property type="term" value="C:extracellular space"/>
    <property type="evidence" value="ECO:0007669"/>
    <property type="project" value="TreeGrafter"/>
</dbReference>
<organism evidence="7 8">
    <name type="scientific">Heterorhabditis bacteriophora</name>
    <name type="common">Entomopathogenic nematode worm</name>
    <dbReference type="NCBI Taxonomy" id="37862"/>
    <lineage>
        <taxon>Eukaryota</taxon>
        <taxon>Metazoa</taxon>
        <taxon>Ecdysozoa</taxon>
        <taxon>Nematoda</taxon>
        <taxon>Chromadorea</taxon>
        <taxon>Rhabditida</taxon>
        <taxon>Rhabditina</taxon>
        <taxon>Rhabditomorpha</taxon>
        <taxon>Strongyloidea</taxon>
        <taxon>Heterorhabditidae</taxon>
        <taxon>Heterorhabditis</taxon>
    </lineage>
</organism>
<keyword evidence="5" id="KW-0732">Signal</keyword>
<keyword evidence="4" id="KW-0325">Glycoprotein</keyword>
<dbReference type="WBParaSite" id="Hba_21550">
    <property type="protein sequence ID" value="Hba_21550"/>
    <property type="gene ID" value="Hba_21550"/>
</dbReference>
<name>A0A1I7XUQ1_HETBA</name>
<evidence type="ECO:0000256" key="2">
    <source>
        <dbReference type="ARBA" id="ARBA00022801"/>
    </source>
</evidence>
<dbReference type="InterPro" id="IPR008139">
    <property type="entry name" value="SaposinB_dom"/>
</dbReference>
<sequence length="380" mass="42870">MRLLWLCILVETCHFGYSTRSNCKQCDFAVELLHSAWEEKTTSTCIGDLAEFICTTFNIEDHFVCKGIAGEFKDEFTYVLSVIIIEPHQICGLLMKDCGTFIDPLSVSWNITIPSNQPSPIDKKTVFPGKPILRVLHLTDLHLDMLYTPGLEAKCKEPQCCRPQQNPNELGKSKVSQMAGPWGTVGNCDVPYWLLINMLEFVRKNHRDLDYILVTGDITSHADWDYTPTSHVAMIKNISETLKSMGCYMKKIYPGLRLISINNALGGDALNFFLYINQTDPDGTLTWLIKQLSMAEKEGDVVHILAHIPGGDGEALEGWAINYYKVVNRFQNIIVGQFFGHTHSEEFYITYDDPEDSSSRPTSVVYSAPSLTTYSDLQNL</sequence>
<dbReference type="Proteomes" id="UP000095283">
    <property type="component" value="Unplaced"/>
</dbReference>
<dbReference type="PANTHER" id="PTHR10340">
    <property type="entry name" value="SPHINGOMYELIN PHOSPHODIESTERASE"/>
    <property type="match status" value="1"/>
</dbReference>
<dbReference type="InterPro" id="IPR011001">
    <property type="entry name" value="Saposin-like"/>
</dbReference>
<dbReference type="GO" id="GO:0016020">
    <property type="term" value="C:membrane"/>
    <property type="evidence" value="ECO:0007669"/>
    <property type="project" value="GOC"/>
</dbReference>
<evidence type="ECO:0000256" key="4">
    <source>
        <dbReference type="ARBA" id="ARBA00023180"/>
    </source>
</evidence>
<dbReference type="InterPro" id="IPR029052">
    <property type="entry name" value="Metallo-depent_PP-like"/>
</dbReference>
<evidence type="ECO:0000313" key="8">
    <source>
        <dbReference type="WBParaSite" id="Hba_21550"/>
    </source>
</evidence>